<feature type="transmembrane region" description="Helical" evidence="1">
    <location>
        <begin position="44"/>
        <end position="64"/>
    </location>
</feature>
<dbReference type="GO" id="GO:0004497">
    <property type="term" value="F:monooxygenase activity"/>
    <property type="evidence" value="ECO:0007669"/>
    <property type="project" value="UniProtKB-KW"/>
</dbReference>
<sequence>MFVMRQTNYAKWAFALLLLVLLSNFLVYRSPFSASIVPDDTFWLVAGSLVDFAVVAPLLLLASFRLNAKQLIGFIAAGLITARLIIPALYFEPFALLFYFGLAIEVLVLAAELALLGLLLIHIPGIRRAMAERAGSPLFTLFPAVHGKIKPNPLINILLSEALAFYYAFFTWKRRPVEDATSITLHKNTSSIAFTVMLIHAIIIETIGIHWWLHDKSALLSIVLLVLNIYSVIYFIGDIQATRLNPLTVTNGNLNVSLGLNKRISVPLDSIGAVRWGAEPEADALEFVAKDFEETDPEVVINFKISQQAVLFFGKTRPVSQIALKVDNPEKLKQLLSSITRT</sequence>
<feature type="transmembrane region" description="Helical" evidence="1">
    <location>
        <begin position="97"/>
        <end position="121"/>
    </location>
</feature>
<keyword evidence="2" id="KW-0503">Monooxygenase</keyword>
<feature type="transmembrane region" description="Helical" evidence="1">
    <location>
        <begin position="192"/>
        <end position="213"/>
    </location>
</feature>
<dbReference type="EMBL" id="QLZQ01000001">
    <property type="protein sequence ID" value="RAZ69466.1"/>
    <property type="molecule type" value="Genomic_DNA"/>
</dbReference>
<reference evidence="2 3" key="1">
    <citation type="submission" date="2018-06" db="EMBL/GenBank/DDBJ databases">
        <title>The draft genome sequences of strains SCU63 and S1.</title>
        <authorList>
            <person name="Gan L."/>
        </authorList>
    </citation>
    <scope>NUCLEOTIDE SEQUENCE [LARGE SCALE GENOMIC DNA]</scope>
    <source>
        <strain evidence="2 3">S1</strain>
    </source>
</reference>
<keyword evidence="1" id="KW-1133">Transmembrane helix</keyword>
<name>A0A365K9L2_9BACL</name>
<feature type="transmembrane region" description="Helical" evidence="1">
    <location>
        <begin position="71"/>
        <end position="91"/>
    </location>
</feature>
<feature type="transmembrane region" description="Helical" evidence="1">
    <location>
        <begin position="218"/>
        <end position="237"/>
    </location>
</feature>
<evidence type="ECO:0000313" key="3">
    <source>
        <dbReference type="Proteomes" id="UP000251869"/>
    </source>
</evidence>
<keyword evidence="1" id="KW-0812">Transmembrane</keyword>
<dbReference type="OrthoDB" id="875405at2"/>
<keyword evidence="1" id="KW-0472">Membrane</keyword>
<evidence type="ECO:0000313" key="2">
    <source>
        <dbReference type="EMBL" id="RAZ69466.1"/>
    </source>
</evidence>
<dbReference type="Proteomes" id="UP000251869">
    <property type="component" value="Unassembled WGS sequence"/>
</dbReference>
<keyword evidence="2" id="KW-0560">Oxidoreductase</keyword>
<keyword evidence="3" id="KW-1185">Reference proteome</keyword>
<comment type="caution">
    <text evidence="2">The sequence shown here is derived from an EMBL/GenBank/DDBJ whole genome shotgun (WGS) entry which is preliminary data.</text>
</comment>
<accession>A0A365K9L2</accession>
<gene>
    <name evidence="2" type="ORF">DP119_02065</name>
</gene>
<protein>
    <submittedName>
        <fullName evidence="2">Beta-carotene 15,15'-monooxygenase</fullName>
    </submittedName>
</protein>
<organism evidence="2 3">
    <name type="scientific">Planococcus maitriensis</name>
    <dbReference type="NCBI Taxonomy" id="221799"/>
    <lineage>
        <taxon>Bacteria</taxon>
        <taxon>Bacillati</taxon>
        <taxon>Bacillota</taxon>
        <taxon>Bacilli</taxon>
        <taxon>Bacillales</taxon>
        <taxon>Caryophanaceae</taxon>
        <taxon>Planococcus</taxon>
    </lineage>
</organism>
<evidence type="ECO:0000256" key="1">
    <source>
        <dbReference type="SAM" id="Phobius"/>
    </source>
</evidence>
<proteinExistence type="predicted"/>
<dbReference type="AlphaFoldDB" id="A0A365K9L2"/>
<dbReference type="RefSeq" id="WP_112230392.1">
    <property type="nucleotide sequence ID" value="NZ_QLZQ01000001.1"/>
</dbReference>